<organism evidence="10 11">
    <name type="scientific">Rhizoctonia solani</name>
    <dbReference type="NCBI Taxonomy" id="456999"/>
    <lineage>
        <taxon>Eukaryota</taxon>
        <taxon>Fungi</taxon>
        <taxon>Dikarya</taxon>
        <taxon>Basidiomycota</taxon>
        <taxon>Agaricomycotina</taxon>
        <taxon>Agaricomycetes</taxon>
        <taxon>Cantharellales</taxon>
        <taxon>Ceratobasidiaceae</taxon>
        <taxon>Rhizoctonia</taxon>
    </lineage>
</organism>
<feature type="compositionally biased region" description="Low complexity" evidence="8">
    <location>
        <begin position="611"/>
        <end position="630"/>
    </location>
</feature>
<dbReference type="InterPro" id="IPR012340">
    <property type="entry name" value="NA-bd_OB-fold"/>
</dbReference>
<comment type="similarity">
    <text evidence="1">Belongs to the isochorismatase family.</text>
</comment>
<dbReference type="InterPro" id="IPR000868">
    <property type="entry name" value="Isochorismatase-like_dom"/>
</dbReference>
<evidence type="ECO:0000256" key="6">
    <source>
        <dbReference type="HAMAP-Rule" id="MF_03045"/>
    </source>
</evidence>
<dbReference type="InterPro" id="IPR022966">
    <property type="entry name" value="RNase_II/R_CS"/>
</dbReference>
<dbReference type="SUPFAM" id="SSF50249">
    <property type="entry name" value="Nucleic acid-binding proteins"/>
    <property type="match status" value="3"/>
</dbReference>
<dbReference type="PROSITE" id="PS01175">
    <property type="entry name" value="RIBONUCLEASE_II"/>
    <property type="match status" value="1"/>
</dbReference>
<evidence type="ECO:0000256" key="5">
    <source>
        <dbReference type="ARBA" id="ARBA00022884"/>
    </source>
</evidence>
<keyword evidence="3 6" id="KW-0479">Metal-binding</keyword>
<dbReference type="Gene3D" id="3.40.50.850">
    <property type="entry name" value="Isochorismatase-like"/>
    <property type="match status" value="1"/>
</dbReference>
<keyword evidence="6" id="KW-0269">Exonuclease</keyword>
<comment type="subcellular location">
    <subcellularLocation>
        <location evidence="6">Cytoplasm</location>
    </subcellularLocation>
    <subcellularLocation>
        <location evidence="6">Cytoplasm</location>
        <location evidence="6">P-body</location>
    </subcellularLocation>
</comment>
<dbReference type="Gene3D" id="2.40.50.140">
    <property type="entry name" value="Nucleic acid-binding proteins"/>
    <property type="match status" value="1"/>
</dbReference>
<dbReference type="FunFam" id="2.40.50.690:FF:000001">
    <property type="entry name" value="Cell wall biogenesis protein"/>
    <property type="match status" value="1"/>
</dbReference>
<dbReference type="GO" id="GO:0046872">
    <property type="term" value="F:metal ion binding"/>
    <property type="evidence" value="ECO:0007669"/>
    <property type="project" value="UniProtKB-KW"/>
</dbReference>
<dbReference type="PANTHER" id="PTHR23355">
    <property type="entry name" value="RIBONUCLEASE"/>
    <property type="match status" value="1"/>
</dbReference>
<dbReference type="SMART" id="SM00955">
    <property type="entry name" value="RNB"/>
    <property type="match status" value="1"/>
</dbReference>
<feature type="region of interest" description="Disordered" evidence="8">
    <location>
        <begin position="362"/>
        <end position="540"/>
    </location>
</feature>
<gene>
    <name evidence="10" type="ORF">RHS04_03196</name>
</gene>
<feature type="compositionally biased region" description="Low complexity" evidence="8">
    <location>
        <begin position="423"/>
        <end position="437"/>
    </location>
</feature>
<reference evidence="10" key="1">
    <citation type="submission" date="2020-09" db="EMBL/GenBank/DDBJ databases">
        <title>Comparative genome analyses of four rice-infecting Rhizoctonia solani isolates reveal extensive enrichment of homogalacturonan modification genes.</title>
        <authorList>
            <person name="Lee D.-Y."/>
            <person name="Jeon J."/>
            <person name="Kim K.-T."/>
            <person name="Cheong K."/>
            <person name="Song H."/>
            <person name="Choi G."/>
            <person name="Ko J."/>
            <person name="Opiyo S.O."/>
            <person name="Zuo S."/>
            <person name="Madhav S."/>
            <person name="Lee Y.-H."/>
            <person name="Wang G.-L."/>
        </authorList>
    </citation>
    <scope>NUCLEOTIDE SEQUENCE</scope>
    <source>
        <strain evidence="10">AG1-IA YN-7</strain>
    </source>
</reference>
<evidence type="ECO:0000256" key="8">
    <source>
        <dbReference type="SAM" id="MobiDB-lite"/>
    </source>
</evidence>
<keyword evidence="4 6" id="KW-0460">Magnesium</keyword>
<feature type="compositionally biased region" description="Low complexity" evidence="8">
    <location>
        <begin position="558"/>
        <end position="574"/>
    </location>
</feature>
<dbReference type="FunFam" id="2.40.50.700:FF:000002">
    <property type="entry name" value="Cell wall biogenesis protein"/>
    <property type="match status" value="1"/>
</dbReference>
<feature type="binding site" evidence="6">
    <location>
        <position position="1344"/>
    </location>
    <ligand>
        <name>Mg(2+)</name>
        <dbReference type="ChEBI" id="CHEBI:18420"/>
    </ligand>
</feature>
<evidence type="ECO:0000259" key="9">
    <source>
        <dbReference type="SMART" id="SM00955"/>
    </source>
</evidence>
<comment type="function">
    <text evidence="6">3'-5'-exoribonuclease that specifically recognizes RNAs polyuridylated at their 3' end and mediates their degradation. Component of an exosome-independent RNA degradation pathway that mediates degradation of cytoplasmic mRNAs that have been deadenylated and subsequently uridylated at their 3'.</text>
</comment>
<dbReference type="Proteomes" id="UP000650582">
    <property type="component" value="Unassembled WGS sequence"/>
</dbReference>
<proteinExistence type="inferred from homology"/>
<feature type="domain" description="RNB" evidence="9">
    <location>
        <begin position="1323"/>
        <end position="1661"/>
    </location>
</feature>
<dbReference type="InterPro" id="IPR036380">
    <property type="entry name" value="Isochorismatase-like_sf"/>
</dbReference>
<evidence type="ECO:0000256" key="4">
    <source>
        <dbReference type="ARBA" id="ARBA00022842"/>
    </source>
</evidence>
<dbReference type="GO" id="GO:0000932">
    <property type="term" value="C:P-body"/>
    <property type="evidence" value="ECO:0007669"/>
    <property type="project" value="UniProtKB-SubCell"/>
</dbReference>
<sequence>MNIVSLARLQGTHTSEMRFLKPGFFLGIPLVSRTAAMPGNRTALMLVDIQYDFLPPNGSLAVANGADILPTVYDLLDHTHFDAYFASQDYHPVGHVSFASAHPGTKPYTSIQVPKLYSSETGCEIEEGVQKRLERLEKLGKVVEYIKKGTNPSVDSYSAFADNQYMSFTPLVRLVYTHQIDRLVIVGLATDYCVRATAIDSRKFGIGTEVGTHLGTPISALIMFSLKVVQSGIRGVFPENESTVLEELKTRGCSICDAPLQFKWSFRPCQLGWVRADANAGAVKCLETHLVLSTAFPSLNTVQLGHKTCHFPPHASPGIPSCHHRLPGSARRNDPLAHQLLVEQSLAWTHLTRVIMADSATPATAQAPSASTNNNANANANEKKPNGGNRNNNNNNNRQKRGPNRQPSVSNGPNGGTPKDNTNNSGNNSNANANSGGKSQPRSQRKPSTNLGASPAPVPQVAAVASDGSRPPSTDGTKKTDNRRNNNNGQRRDSQSGGRGQGNNRRGSSRQASQSRQQSGDQVKASPSTENPTPGSNPATDQAQRLLERAITDMKSTAQQNSAAAPAAPQQQSVAQGSTLGLNAPVFQPGASVYPTPGAPTDLPPRHRKSASTGSHSSPGSFNSSSFTSPLQGFSPNLHSMREDVAEEGEIEENNQYSAQQQAQFQQRNAQPPVGTFSAPRFAALAQQQQQTQLTQEEPEVLGPTGRPQLAPTFQFGRRRNTNTGNAPAIQEEDLGFQFPQQQHYQPEAQQSQSIASAQAQAHRRTGSEVTGMLAEQMALQAQIEALQQQQQQLLQQQIATGSVMSTFGSSNLGAGRPMQNHRRIQSQQIPVGGGMGNFGGNLQGGPMGNFGNVNLNGGLGLGMPPEQNPNAPRGHGRRHSVNVINKSPGGGETLGQFNYSYDQDGYGDGFAPAPSGHNRQASRSDASWRINGGAGAIGSSFGQGTAELAQAQAQLQSLQQFRAAAGGHHQKMPSFSFPNMLPNMMAANMMSFGGGLNVLQQQQQQFQMQLQQQSNQPQRKSLFAPYLPQASLPPLLAAGKLVVGILRVNKRNRSDAYVSTEVLDADIYICGSKDRNRALEGDIVAVELLDVDEVWGTKKEKEEKKRKKEENAAYDVRGAIGRKNDKKKDDVEVEGQGLMLFEDEEVTDEVKPQFAGHVVAVVERMPGQLFSGTLGLLRPSSAATKEKQEAERREREGDRYDEQAAKKEMERPKIVWFKPTDKRVPLIAIPTEQAPPDFVTNSEAYADKLFVACIKRHASIPISSLHPFGTLVEELGPIGDVEVETSALLKDCNFPTEEFTENVIKCLPPLPWTIPEREYETRRDFRNERVFTIDPTTAKDMDDALHVQVNDDGTYDIGVHITDVSYFVKPNTALDRDARKRATSVYLVQRAVPMLPPTLSEELCSLVPGKERLTFSAVFTMTQDARVIKKWFGRSIIKSAAKLSYSEAQGVIDGGNLASKNVDPQHSANAIEGDIKILHNLAKQMRERRIENGTLSIQSLRLKFDLDESGAPVDCSDELQTEANHLIAEFMILANTAVAQQIAVHLPEQALLRRHEEPIERRLAGFKERAARLGYEVDTSSAGALQRSFNAVQDPTARRLLEILCSKAMHRAKYFCTGMLDIAKYSHYALAEPLYTHFTSPIRRYADILVHRQLESVIGPASDVKFTMDRDSVAKVAQQCNIKKDSAKLAQEQSAHLFLCLLISDLTQRYGPVVRQARVVGVLDAAFDVLIPEFGIEKRVHVDQMPIDNHVFEEHTHTLQIYWSNRDVISWLAENSDDEHLKKVKQTAEQHAVKMELTSRSVHDERALFDEDEEDEIVINRPAPPVDAAEETSKQRKLSKAKLEPQFEGLRRTPAGHRIQDIRELMSVPVIVTADLTKSPPVIKVYSVNPYAEAAPTPKK</sequence>
<dbReference type="InterPro" id="IPR041505">
    <property type="entry name" value="Dis3_CSD2"/>
</dbReference>
<dbReference type="EC" id="3.1.13.-" evidence="6"/>
<name>A0A8H7LKN2_9AGAM</name>
<evidence type="ECO:0000313" key="11">
    <source>
        <dbReference type="Proteomes" id="UP000650582"/>
    </source>
</evidence>
<evidence type="ECO:0000256" key="2">
    <source>
        <dbReference type="ARBA" id="ARBA00022490"/>
    </source>
</evidence>
<dbReference type="Pfam" id="PF17849">
    <property type="entry name" value="OB_Dis3"/>
    <property type="match status" value="1"/>
</dbReference>
<evidence type="ECO:0000256" key="1">
    <source>
        <dbReference type="ARBA" id="ARBA00006336"/>
    </source>
</evidence>
<dbReference type="InterPro" id="IPR041093">
    <property type="entry name" value="Dis3l2-like_C"/>
</dbReference>
<feature type="coiled-coil region" evidence="7">
    <location>
        <begin position="770"/>
        <end position="797"/>
    </location>
</feature>
<feature type="region of interest" description="Disordered" evidence="8">
    <location>
        <begin position="588"/>
        <end position="676"/>
    </location>
</feature>
<dbReference type="Gene3D" id="2.40.50.690">
    <property type="match status" value="1"/>
</dbReference>
<dbReference type="EMBL" id="JACYCC010000036">
    <property type="protein sequence ID" value="KAF8681555.1"/>
    <property type="molecule type" value="Genomic_DNA"/>
</dbReference>
<dbReference type="InterPro" id="IPR028591">
    <property type="entry name" value="DIS3L2"/>
</dbReference>
<feature type="compositionally biased region" description="Low complexity" evidence="8">
    <location>
        <begin position="502"/>
        <end position="520"/>
    </location>
</feature>
<keyword evidence="5 6" id="KW-0694">RNA-binding</keyword>
<dbReference type="GO" id="GO:0000175">
    <property type="term" value="F:3'-5'-RNA exonuclease activity"/>
    <property type="evidence" value="ECO:0007669"/>
    <property type="project" value="UniProtKB-UniRule"/>
</dbReference>
<feature type="region of interest" description="Disordered" evidence="8">
    <location>
        <begin position="555"/>
        <end position="574"/>
    </location>
</feature>
<dbReference type="Pfam" id="PF00857">
    <property type="entry name" value="Isochorismatase"/>
    <property type="match status" value="1"/>
</dbReference>
<feature type="compositionally biased region" description="Low complexity" evidence="8">
    <location>
        <begin position="453"/>
        <end position="466"/>
    </location>
</feature>
<feature type="site" description="Important for catalytic activity" evidence="6">
    <location>
        <position position="1343"/>
    </location>
</feature>
<dbReference type="Pfam" id="PF17877">
    <property type="entry name" value="Dis3l2_C_term"/>
    <property type="match status" value="1"/>
</dbReference>
<dbReference type="SUPFAM" id="SSF52499">
    <property type="entry name" value="Isochorismatase-like hydrolases"/>
    <property type="match status" value="1"/>
</dbReference>
<feature type="region of interest" description="Disordered" evidence="8">
    <location>
        <begin position="742"/>
        <end position="768"/>
    </location>
</feature>
<feature type="binding site" evidence="6">
    <location>
        <position position="1335"/>
    </location>
    <ligand>
        <name>Mg(2+)</name>
        <dbReference type="ChEBI" id="CHEBI:18420"/>
    </ligand>
</feature>
<protein>
    <recommendedName>
        <fullName evidence="6">DIS3-like exonuclease 2</fullName>
        <ecNumber evidence="6">3.1.13.-</ecNumber>
    </recommendedName>
</protein>
<evidence type="ECO:0000313" key="10">
    <source>
        <dbReference type="EMBL" id="KAF8681555.1"/>
    </source>
</evidence>
<dbReference type="Gene3D" id="2.40.50.700">
    <property type="match status" value="1"/>
</dbReference>
<keyword evidence="2 6" id="KW-0963">Cytoplasm</keyword>
<keyword evidence="6" id="KW-0540">Nuclease</keyword>
<dbReference type="PANTHER" id="PTHR23355:SF9">
    <property type="entry name" value="DIS3-LIKE EXONUCLEASE 2"/>
    <property type="match status" value="1"/>
</dbReference>
<feature type="compositionally biased region" description="Low complexity" evidence="8">
    <location>
        <begin position="654"/>
        <end position="671"/>
    </location>
</feature>
<dbReference type="HAMAP" id="MF_03045">
    <property type="entry name" value="DIS3L2"/>
    <property type="match status" value="1"/>
</dbReference>
<accession>A0A8H7LKN2</accession>
<feature type="compositionally biased region" description="Basic and acidic residues" evidence="8">
    <location>
        <begin position="476"/>
        <end position="494"/>
    </location>
</feature>
<dbReference type="Pfam" id="PF00773">
    <property type="entry name" value="RNB"/>
    <property type="match status" value="1"/>
</dbReference>
<feature type="compositionally biased region" description="Low complexity" evidence="8">
    <location>
        <begin position="362"/>
        <end position="397"/>
    </location>
</feature>
<keyword evidence="7" id="KW-0175">Coiled coil</keyword>
<feature type="region of interest" description="Disordered" evidence="8">
    <location>
        <begin position="1181"/>
        <end position="1205"/>
    </location>
</feature>
<feature type="compositionally biased region" description="Polar residues" evidence="8">
    <location>
        <begin position="438"/>
        <end position="452"/>
    </location>
</feature>
<comment type="similarity">
    <text evidence="6">Belongs to the RNR ribonuclease family. DIS3L2 subfamily.</text>
</comment>
<feature type="compositionally biased region" description="Polar residues" evidence="8">
    <location>
        <begin position="525"/>
        <end position="540"/>
    </location>
</feature>
<keyword evidence="6" id="KW-0378">Hydrolase</keyword>
<evidence type="ECO:0000256" key="3">
    <source>
        <dbReference type="ARBA" id="ARBA00022723"/>
    </source>
</evidence>
<feature type="compositionally biased region" description="Basic and acidic residues" evidence="8">
    <location>
        <begin position="1185"/>
        <end position="1205"/>
    </location>
</feature>
<dbReference type="GO" id="GO:1990074">
    <property type="term" value="P:polyuridylation-dependent mRNA catabolic process"/>
    <property type="evidence" value="ECO:0007669"/>
    <property type="project" value="UniProtKB-UniRule"/>
</dbReference>
<dbReference type="GO" id="GO:0003723">
    <property type="term" value="F:RNA binding"/>
    <property type="evidence" value="ECO:0007669"/>
    <property type="project" value="UniProtKB-KW"/>
</dbReference>
<feature type="compositionally biased region" description="Low complexity" evidence="8">
    <location>
        <begin position="742"/>
        <end position="761"/>
    </location>
</feature>
<comment type="caution">
    <text evidence="10">The sequence shown here is derived from an EMBL/GenBank/DDBJ whole genome shotgun (WGS) entry which is preliminary data.</text>
</comment>
<dbReference type="GO" id="GO:0000956">
    <property type="term" value="P:nuclear-transcribed mRNA catabolic process"/>
    <property type="evidence" value="ECO:0007669"/>
    <property type="project" value="UniProtKB-UniRule"/>
</dbReference>
<dbReference type="InterPro" id="IPR050180">
    <property type="entry name" value="RNR_Ribonuclease"/>
</dbReference>
<comment type="cofactor">
    <cofactor evidence="6">
        <name>Mg(2+)</name>
        <dbReference type="ChEBI" id="CHEBI:18420"/>
    </cofactor>
    <cofactor evidence="6">
        <name>Mn(2+)</name>
        <dbReference type="ChEBI" id="CHEBI:29035"/>
    </cofactor>
</comment>
<dbReference type="InterPro" id="IPR001900">
    <property type="entry name" value="RNase_II/R"/>
</dbReference>
<keyword evidence="6" id="KW-0464">Manganese</keyword>
<evidence type="ECO:0000256" key="7">
    <source>
        <dbReference type="SAM" id="Coils"/>
    </source>
</evidence>